<dbReference type="AlphaFoldDB" id="A0AAV2EPG3"/>
<reference evidence="1 2" key="1">
    <citation type="submission" date="2024-04" db="EMBL/GenBank/DDBJ databases">
        <authorList>
            <person name="Fracassetti M."/>
        </authorList>
    </citation>
    <scope>NUCLEOTIDE SEQUENCE [LARGE SCALE GENOMIC DNA]</scope>
</reference>
<proteinExistence type="predicted"/>
<accession>A0AAV2EPG3</accession>
<gene>
    <name evidence="1" type="ORF">LTRI10_LOCUS28825</name>
</gene>
<sequence length="66" mass="7462">MQLCYLRLPIYGNEYWDSGMKGYLILCYDSLIYLGVWAGCPRQSPHSPHASAPLTLALSTQLSSFY</sequence>
<evidence type="ECO:0000313" key="1">
    <source>
        <dbReference type="EMBL" id="CAL1387871.1"/>
    </source>
</evidence>
<dbReference type="Proteomes" id="UP001497516">
    <property type="component" value="Chromosome 5"/>
</dbReference>
<dbReference type="EMBL" id="OZ034818">
    <property type="protein sequence ID" value="CAL1387871.1"/>
    <property type="molecule type" value="Genomic_DNA"/>
</dbReference>
<evidence type="ECO:0000313" key="2">
    <source>
        <dbReference type="Proteomes" id="UP001497516"/>
    </source>
</evidence>
<keyword evidence="2" id="KW-1185">Reference proteome</keyword>
<protein>
    <submittedName>
        <fullName evidence="1">Uncharacterized protein</fullName>
    </submittedName>
</protein>
<name>A0AAV2EPG3_9ROSI</name>
<organism evidence="1 2">
    <name type="scientific">Linum trigynum</name>
    <dbReference type="NCBI Taxonomy" id="586398"/>
    <lineage>
        <taxon>Eukaryota</taxon>
        <taxon>Viridiplantae</taxon>
        <taxon>Streptophyta</taxon>
        <taxon>Embryophyta</taxon>
        <taxon>Tracheophyta</taxon>
        <taxon>Spermatophyta</taxon>
        <taxon>Magnoliopsida</taxon>
        <taxon>eudicotyledons</taxon>
        <taxon>Gunneridae</taxon>
        <taxon>Pentapetalae</taxon>
        <taxon>rosids</taxon>
        <taxon>fabids</taxon>
        <taxon>Malpighiales</taxon>
        <taxon>Linaceae</taxon>
        <taxon>Linum</taxon>
    </lineage>
</organism>